<accession>A0AA39ZLA4</accession>
<dbReference type="Pfam" id="PF01124">
    <property type="entry name" value="MAPEG"/>
    <property type="match status" value="1"/>
</dbReference>
<keyword evidence="4 5" id="KW-0472">Membrane</keyword>
<evidence type="ECO:0000313" key="7">
    <source>
        <dbReference type="Proteomes" id="UP001174997"/>
    </source>
</evidence>
<dbReference type="EMBL" id="JAULSY010000008">
    <property type="protein sequence ID" value="KAK0673096.1"/>
    <property type="molecule type" value="Genomic_DNA"/>
</dbReference>
<evidence type="ECO:0000256" key="2">
    <source>
        <dbReference type="ARBA" id="ARBA00022692"/>
    </source>
</evidence>
<keyword evidence="7" id="KW-1185">Reference proteome</keyword>
<gene>
    <name evidence="6" type="ORF">QBC41DRAFT_343179</name>
</gene>
<proteinExistence type="predicted"/>
<dbReference type="GO" id="GO:0016020">
    <property type="term" value="C:membrane"/>
    <property type="evidence" value="ECO:0007669"/>
    <property type="project" value="UniProtKB-SubCell"/>
</dbReference>
<evidence type="ECO:0000313" key="6">
    <source>
        <dbReference type="EMBL" id="KAK0673096.1"/>
    </source>
</evidence>
<dbReference type="Proteomes" id="UP001174997">
    <property type="component" value="Unassembled WGS sequence"/>
</dbReference>
<reference evidence="6" key="1">
    <citation type="submission" date="2023-06" db="EMBL/GenBank/DDBJ databases">
        <title>Genome-scale phylogeny and comparative genomics of the fungal order Sordariales.</title>
        <authorList>
            <consortium name="Lawrence Berkeley National Laboratory"/>
            <person name="Hensen N."/>
            <person name="Bonometti L."/>
            <person name="Westerberg I."/>
            <person name="Brannstrom I.O."/>
            <person name="Guillou S."/>
            <person name="Cros-Aarteil S."/>
            <person name="Calhoun S."/>
            <person name="Haridas S."/>
            <person name="Kuo A."/>
            <person name="Mondo S."/>
            <person name="Pangilinan J."/>
            <person name="Riley R."/>
            <person name="Labutti K."/>
            <person name="Andreopoulos B."/>
            <person name="Lipzen A."/>
            <person name="Chen C."/>
            <person name="Yanf M."/>
            <person name="Daum C."/>
            <person name="Ng V."/>
            <person name="Clum A."/>
            <person name="Steindorff A."/>
            <person name="Ohm R."/>
            <person name="Martin F."/>
            <person name="Silar P."/>
            <person name="Natvig D."/>
            <person name="Lalanne C."/>
            <person name="Gautier V."/>
            <person name="Ament-Velasquez S.L."/>
            <person name="Kruys A."/>
            <person name="Hutchinson M.I."/>
            <person name="Powell A.J."/>
            <person name="Barry K."/>
            <person name="Miller A.N."/>
            <person name="Grigoriev I.V."/>
            <person name="Debuchy R."/>
            <person name="Gladieux P."/>
            <person name="Thoren M.H."/>
            <person name="Johannesson H."/>
        </authorList>
    </citation>
    <scope>NUCLEOTIDE SEQUENCE</scope>
    <source>
        <strain evidence="6">CBS 307.81</strain>
    </source>
</reference>
<comment type="caution">
    <text evidence="6">The sequence shown here is derived from an EMBL/GenBank/DDBJ whole genome shotgun (WGS) entry which is preliminary data.</text>
</comment>
<feature type="transmembrane region" description="Helical" evidence="5">
    <location>
        <begin position="18"/>
        <end position="37"/>
    </location>
</feature>
<protein>
    <submittedName>
        <fullName evidence="6">MAPEG family-domain-containing protein</fullName>
    </submittedName>
</protein>
<comment type="subcellular location">
    <subcellularLocation>
        <location evidence="1">Membrane</location>
    </subcellularLocation>
</comment>
<dbReference type="Gene3D" id="1.20.120.550">
    <property type="entry name" value="Membrane associated eicosanoid/glutathione metabolism-like domain"/>
    <property type="match status" value="1"/>
</dbReference>
<sequence length="160" mass="16860">MSYTSRVGLNHIDVVGPLLPVTGSFLLPFTAYFSLLATRVSMSRISSNCLLGSAPPSGEPNAAAKQHELQVASRAQGNFAEYVPLALLLAGVAELNGAKKQVLTGALGALFVARVLHVEMGLRRPESTGVGRPVGYFGTLGVMGFLAGYAGFLVKDYWGF</sequence>
<keyword evidence="3 5" id="KW-1133">Transmembrane helix</keyword>
<dbReference type="InterPro" id="IPR023352">
    <property type="entry name" value="MAPEG-like_dom_sf"/>
</dbReference>
<name>A0AA39ZLA4_9PEZI</name>
<organism evidence="6 7">
    <name type="scientific">Cercophora samala</name>
    <dbReference type="NCBI Taxonomy" id="330535"/>
    <lineage>
        <taxon>Eukaryota</taxon>
        <taxon>Fungi</taxon>
        <taxon>Dikarya</taxon>
        <taxon>Ascomycota</taxon>
        <taxon>Pezizomycotina</taxon>
        <taxon>Sordariomycetes</taxon>
        <taxon>Sordariomycetidae</taxon>
        <taxon>Sordariales</taxon>
        <taxon>Lasiosphaeriaceae</taxon>
        <taxon>Cercophora</taxon>
    </lineage>
</organism>
<feature type="transmembrane region" description="Helical" evidence="5">
    <location>
        <begin position="134"/>
        <end position="154"/>
    </location>
</feature>
<dbReference type="SUPFAM" id="SSF161084">
    <property type="entry name" value="MAPEG domain-like"/>
    <property type="match status" value="1"/>
</dbReference>
<dbReference type="PANTHER" id="PTHR35814">
    <property type="match status" value="1"/>
</dbReference>
<dbReference type="AlphaFoldDB" id="A0AA39ZLA4"/>
<keyword evidence="2 5" id="KW-0812">Transmembrane</keyword>
<evidence type="ECO:0000256" key="1">
    <source>
        <dbReference type="ARBA" id="ARBA00004370"/>
    </source>
</evidence>
<dbReference type="PANTHER" id="PTHR35814:SF1">
    <property type="entry name" value="GLUTATHIONE S-TRANSFERASE-RELATED"/>
    <property type="match status" value="1"/>
</dbReference>
<evidence type="ECO:0000256" key="3">
    <source>
        <dbReference type="ARBA" id="ARBA00022989"/>
    </source>
</evidence>
<evidence type="ECO:0000256" key="4">
    <source>
        <dbReference type="ARBA" id="ARBA00023136"/>
    </source>
</evidence>
<evidence type="ECO:0000256" key="5">
    <source>
        <dbReference type="SAM" id="Phobius"/>
    </source>
</evidence>
<dbReference type="InterPro" id="IPR001129">
    <property type="entry name" value="Membr-assoc_MAPEG"/>
</dbReference>